<evidence type="ECO:0000313" key="4">
    <source>
        <dbReference type="Proteomes" id="UP000063229"/>
    </source>
</evidence>
<keyword evidence="1" id="KW-1133">Transmembrane helix</keyword>
<dbReference type="EMBL" id="CP014135">
    <property type="protein sequence ID" value="AMB86574.1"/>
    <property type="molecule type" value="Genomic_DNA"/>
</dbReference>
<reference evidence="3 4" key="1">
    <citation type="submission" date="2016-01" db="EMBL/GenBank/DDBJ databases">
        <authorList>
            <person name="McClelland M."/>
            <person name="Jain A."/>
            <person name="Saraogi P."/>
            <person name="Mendelson R."/>
            <person name="Westerman R."/>
            <person name="SanMiguel P."/>
            <person name="Csonka L."/>
        </authorList>
    </citation>
    <scope>NUCLEOTIDE SEQUENCE [LARGE SCALE GENOMIC DNA]</scope>
    <source>
        <strain evidence="3 4">NCPPB 2472</strain>
    </source>
</reference>
<evidence type="ECO:0000259" key="2">
    <source>
        <dbReference type="Pfam" id="PF04917"/>
    </source>
</evidence>
<sequence>MRRFKQQINLKSSGQSGFAAIEMIVVLILVVAALGIGSQAMFDHADNMAGQSAADHQKIISDAASAYIKDNYAAVLNVATPTEPANITVGMLKNTGYLPPSMTDINNFGQSYSVLAIKPTANKLQTLVITTGGETIPETSIRRISKQVGARGGYISNIDTSVVEGTYGGWNVSLAPYGISPGEGHLATALFFDDGALTNDYLYRNAVPGHPEVNEMNTSIDMKGNNLNNAANVNATNVNATTVNASNAAVTGTVKAGTTDTTGETYTGGWFRTRGDTGWYNEKWNGGWYMTDPSWVRSYGDKGVYTGGAIAGGTLQSNGRTTIGEYLQLNGVATEGAACSPNGLVGRNAAGLTLSCQSGAWKGAGSIRGIGSGFMTGGAGTYVNQMTGGFNCPAGLIPVLTGGQVNGSCQPCFMYSCVLP</sequence>
<dbReference type="KEGG" id="pagb:AWM79_15190"/>
<dbReference type="STRING" id="46677.AWM79_15190"/>
<gene>
    <name evidence="3" type="ORF">AWM79_15190</name>
</gene>
<name>A0A0X1T3D4_PSEAA</name>
<evidence type="ECO:0000256" key="1">
    <source>
        <dbReference type="SAM" id="Phobius"/>
    </source>
</evidence>
<keyword evidence="1" id="KW-0812">Transmembrane</keyword>
<evidence type="ECO:0000313" key="3">
    <source>
        <dbReference type="EMBL" id="AMB86574.1"/>
    </source>
</evidence>
<proteinExistence type="predicted"/>
<dbReference type="Pfam" id="PF04917">
    <property type="entry name" value="Shufflon_N"/>
    <property type="match status" value="1"/>
</dbReference>
<protein>
    <submittedName>
        <fullName evidence="3">Pilus assembly protein PilV</fullName>
    </submittedName>
</protein>
<feature type="domain" description="Bacterial shufflon protein N-terminal" evidence="2">
    <location>
        <begin position="43"/>
        <end position="359"/>
    </location>
</feature>
<dbReference type="RefSeq" id="WP_060783170.1">
    <property type="nucleotide sequence ID" value="NZ_CP014135.1"/>
</dbReference>
<dbReference type="InterPro" id="IPR007001">
    <property type="entry name" value="Shufflon_N"/>
</dbReference>
<organism evidence="3 4">
    <name type="scientific">Pseudomonas agarici</name>
    <dbReference type="NCBI Taxonomy" id="46677"/>
    <lineage>
        <taxon>Bacteria</taxon>
        <taxon>Pseudomonadati</taxon>
        <taxon>Pseudomonadota</taxon>
        <taxon>Gammaproteobacteria</taxon>
        <taxon>Pseudomonadales</taxon>
        <taxon>Pseudomonadaceae</taxon>
        <taxon>Pseudomonas</taxon>
    </lineage>
</organism>
<feature type="transmembrane region" description="Helical" evidence="1">
    <location>
        <begin position="20"/>
        <end position="42"/>
    </location>
</feature>
<accession>A0A0X1T3D4</accession>
<dbReference type="Proteomes" id="UP000063229">
    <property type="component" value="Chromosome"/>
</dbReference>
<keyword evidence="1" id="KW-0472">Membrane</keyword>
<keyword evidence="4" id="KW-1185">Reference proteome</keyword>
<dbReference type="AlphaFoldDB" id="A0A0X1T3D4"/>